<dbReference type="InterPro" id="IPR000073">
    <property type="entry name" value="AB_hydrolase_1"/>
</dbReference>
<reference evidence="3 5" key="3">
    <citation type="submission" date="2023-06" db="EMBL/GenBank/DDBJ databases">
        <title>Itaconate inhibition of nontuberculous mycobacteria.</title>
        <authorList>
            <person name="Breen P."/>
            <person name="Zimbric M."/>
            <person name="Caverly L."/>
        </authorList>
    </citation>
    <scope>NUCLEOTIDE SEQUENCE [LARGE SCALE GENOMIC DNA]</scope>
    <source>
        <strain evidence="3 5">FLAC1071</strain>
    </source>
</reference>
<evidence type="ECO:0000259" key="1">
    <source>
        <dbReference type="Pfam" id="PF12697"/>
    </source>
</evidence>
<dbReference type="AlphaFoldDB" id="A0A220YGZ1"/>
<dbReference type="SUPFAM" id="SSF53474">
    <property type="entry name" value="alpha/beta-Hydrolases"/>
    <property type="match status" value="1"/>
</dbReference>
<dbReference type="RefSeq" id="WP_225336913.1">
    <property type="nucleotide sequence ID" value="NZ_CP012885.2"/>
</dbReference>
<protein>
    <submittedName>
        <fullName evidence="2 3">Alpha/beta hydrolase</fullName>
    </submittedName>
</protein>
<reference evidence="2 4" key="1">
    <citation type="journal article" date="2017" name="Lancet Infect. Dis.">
        <title>Global outbreak of severe Mycobacterium chimaera disease after cardiac surgery: a molecular epidemiological study.</title>
        <authorList>
            <person name="van Ingen J."/>
            <person name="Kohl T."/>
            <person name="Kranzer K."/>
            <person name="Hasse B."/>
            <person name="Keller P."/>
            <person name="Szafranska A."/>
            <person name="Hillemann D."/>
            <person name="Chand M."/>
            <person name="Schreiber P."/>
            <person name="Sommerstein R."/>
            <person name="Berger C."/>
            <person name="Genoni M."/>
            <person name="Ruegg C."/>
            <person name="Troillet N."/>
            <person name="Widmer A.F."/>
            <person name="Becker S.L."/>
            <person name="Herrmann M."/>
            <person name="Eckmanns T."/>
            <person name="Haller S."/>
            <person name="Hoeller C."/>
            <person name="Debast S.B."/>
            <person name="Wolfhagen M.J."/>
            <person name="Hopman J."/>
            <person name="Kluytmans J."/>
            <person name="Langelaar M."/>
            <person name="Notermans D.W."/>
            <person name="ten Oever J."/>
            <person name="van den Barselaar P."/>
            <person name="Vonk A.B.A."/>
            <person name="Vos M.C."/>
            <person name="Ahmed N."/>
            <person name="Brown T."/>
            <person name="Crook D."/>
            <person name="Lamagni T."/>
            <person name="Phin N."/>
            <person name="Smith E.G."/>
            <person name="Zambon M."/>
            <person name="Serr A."/>
            <person name="Goetting T."/>
            <person name="Ebner W."/>
            <person name="Thuermer A."/>
            <person name="Utpatel C."/>
            <person name="Sproer C."/>
            <person name="Bunk B."/>
            <person name="Nubel U."/>
            <person name="Bloemberg G."/>
            <person name="Bottger E."/>
            <person name="Niemann S."/>
            <person name="Wagner D."/>
            <person name="Sax H."/>
        </authorList>
    </citation>
    <scope>NUCLEOTIDE SEQUENCE [LARGE SCALE GENOMIC DNA]</scope>
    <source>
        <strain evidence="2 4">ZUERICH-2</strain>
    </source>
</reference>
<dbReference type="EMBL" id="JASZZX010000040">
    <property type="protein sequence ID" value="MDM3929545.1"/>
    <property type="molecule type" value="Genomic_DNA"/>
</dbReference>
<dbReference type="EMBL" id="CP015267">
    <property type="protein sequence ID" value="ASL16933.1"/>
    <property type="molecule type" value="Genomic_DNA"/>
</dbReference>
<dbReference type="InterPro" id="IPR052897">
    <property type="entry name" value="Sec-Metab_Biosynth_Hydrolase"/>
</dbReference>
<dbReference type="GO" id="GO:0016787">
    <property type="term" value="F:hydrolase activity"/>
    <property type="evidence" value="ECO:0007669"/>
    <property type="project" value="UniProtKB-KW"/>
</dbReference>
<evidence type="ECO:0000313" key="2">
    <source>
        <dbReference type="EMBL" id="ASL16933.1"/>
    </source>
</evidence>
<evidence type="ECO:0000313" key="4">
    <source>
        <dbReference type="Proteomes" id="UP000198286"/>
    </source>
</evidence>
<dbReference type="Pfam" id="PF12697">
    <property type="entry name" value="Abhydrolase_6"/>
    <property type="match status" value="1"/>
</dbReference>
<dbReference type="PANTHER" id="PTHR37017:SF11">
    <property type="entry name" value="ESTERASE_LIPASE_THIOESTERASE DOMAIN-CONTAINING PROTEIN"/>
    <property type="match status" value="1"/>
</dbReference>
<dbReference type="InterPro" id="IPR029058">
    <property type="entry name" value="AB_hydrolase_fold"/>
</dbReference>
<organism evidence="2 4">
    <name type="scientific">Mycobacterium intracellulare subsp. chimaera</name>
    <dbReference type="NCBI Taxonomy" id="222805"/>
    <lineage>
        <taxon>Bacteria</taxon>
        <taxon>Bacillati</taxon>
        <taxon>Actinomycetota</taxon>
        <taxon>Actinomycetes</taxon>
        <taxon>Mycobacteriales</taxon>
        <taxon>Mycobacteriaceae</taxon>
        <taxon>Mycobacterium</taxon>
        <taxon>Mycobacterium avium complex (MAC)</taxon>
    </lineage>
</organism>
<name>A0A220YGZ1_MYCIT</name>
<evidence type="ECO:0000313" key="5">
    <source>
        <dbReference type="Proteomes" id="UP001529272"/>
    </source>
</evidence>
<reference evidence="3" key="4">
    <citation type="submission" date="2023-06" db="EMBL/GenBank/DDBJ databases">
        <authorList>
            <person name="Spilker T."/>
        </authorList>
    </citation>
    <scope>NUCLEOTIDE SEQUENCE</scope>
    <source>
        <strain evidence="3">FLAC1071</strain>
    </source>
</reference>
<keyword evidence="2" id="KW-0378">Hydrolase</keyword>
<dbReference type="PANTHER" id="PTHR37017">
    <property type="entry name" value="AB HYDROLASE-1 DOMAIN-CONTAINING PROTEIN-RELATED"/>
    <property type="match status" value="1"/>
</dbReference>
<gene>
    <name evidence="2" type="ORF">MYCOZU2_04568</name>
    <name evidence="3" type="ORF">QRB35_26570</name>
</gene>
<dbReference type="Gene3D" id="3.40.50.1820">
    <property type="entry name" value="alpha/beta hydrolase"/>
    <property type="match status" value="1"/>
</dbReference>
<accession>A0A220YGZ1</accession>
<dbReference type="Proteomes" id="UP000198286">
    <property type="component" value="Chromosome"/>
</dbReference>
<reference evidence="5" key="2">
    <citation type="submission" date="2023-06" db="EMBL/GenBank/DDBJ databases">
        <title>Itaconate inhibition of nontuberculous mycobacteria.</title>
        <authorList>
            <person name="Spilker T."/>
        </authorList>
    </citation>
    <scope>NUCLEOTIDE SEQUENCE [LARGE SCALE GENOMIC DNA]</scope>
    <source>
        <strain evidence="5">FLAC1071</strain>
    </source>
</reference>
<keyword evidence="5" id="KW-1185">Reference proteome</keyword>
<feature type="domain" description="AB hydrolase-1" evidence="1">
    <location>
        <begin position="13"/>
        <end position="237"/>
    </location>
</feature>
<evidence type="ECO:0000313" key="3">
    <source>
        <dbReference type="EMBL" id="MDM3929545.1"/>
    </source>
</evidence>
<dbReference type="Proteomes" id="UP001529272">
    <property type="component" value="Unassembled WGS sequence"/>
</dbReference>
<sequence>MNGDTVVHGSTYVLVPGAWQAGWSWRPVARRLRAAGHRAIAVTLPGMCDGDDPTGYRLRDAVDYVAGEVRRLNFDDVFLVAHSWGGYPSTGAAHLLKDRVRKVVYFNAHVPVRGKSLTDENPTDRQELMQRLIDESPTGSIAPALEYIEQELMQGVDRQLQRLVAELQTPQPGRYFLDALDVDAADLGVPTAYIASDSDRALPVPAGEFAGRLGVRPIGVPGTHNSILTHPDEAAAAILAA</sequence>
<proteinExistence type="predicted"/>